<accession>A0ABN8RJ39</accession>
<dbReference type="EMBL" id="CALNXI010001907">
    <property type="protein sequence ID" value="CAH3179419.1"/>
    <property type="molecule type" value="Genomic_DNA"/>
</dbReference>
<gene>
    <name evidence="1" type="ORF">PEVE_00012375</name>
</gene>
<keyword evidence="2" id="KW-1185">Reference proteome</keyword>
<evidence type="ECO:0000313" key="1">
    <source>
        <dbReference type="EMBL" id="CAH3179419.1"/>
    </source>
</evidence>
<reference evidence="1 2" key="1">
    <citation type="submission" date="2022-05" db="EMBL/GenBank/DDBJ databases">
        <authorList>
            <consortium name="Genoscope - CEA"/>
            <person name="William W."/>
        </authorList>
    </citation>
    <scope>NUCLEOTIDE SEQUENCE [LARGE SCALE GENOMIC DNA]</scope>
</reference>
<evidence type="ECO:0000313" key="2">
    <source>
        <dbReference type="Proteomes" id="UP001159427"/>
    </source>
</evidence>
<sequence>MCYGCNHPVRPKPTSRPSDVVPPVPFDIVLCHKELRMYKTKEGALTFSAQLQNVYYHLKKSCVLAKTQPSQRNNCLLSSVACSGNMRSSYRRSLVSLKSLL</sequence>
<protein>
    <submittedName>
        <fullName evidence="1">Uncharacterized protein</fullName>
    </submittedName>
</protein>
<comment type="caution">
    <text evidence="1">The sequence shown here is derived from an EMBL/GenBank/DDBJ whole genome shotgun (WGS) entry which is preliminary data.</text>
</comment>
<dbReference type="Proteomes" id="UP001159427">
    <property type="component" value="Unassembled WGS sequence"/>
</dbReference>
<organism evidence="1 2">
    <name type="scientific">Porites evermanni</name>
    <dbReference type="NCBI Taxonomy" id="104178"/>
    <lineage>
        <taxon>Eukaryota</taxon>
        <taxon>Metazoa</taxon>
        <taxon>Cnidaria</taxon>
        <taxon>Anthozoa</taxon>
        <taxon>Hexacorallia</taxon>
        <taxon>Scleractinia</taxon>
        <taxon>Fungiina</taxon>
        <taxon>Poritidae</taxon>
        <taxon>Porites</taxon>
    </lineage>
</organism>
<proteinExistence type="predicted"/>
<name>A0ABN8RJ39_9CNID</name>